<keyword evidence="1" id="KW-1133">Transmembrane helix</keyword>
<proteinExistence type="predicted"/>
<organism evidence="2 3">
    <name type="scientific">Novosphingobium album</name>
    <name type="common">ex Liu et al. 2023</name>
    <dbReference type="NCBI Taxonomy" id="3031130"/>
    <lineage>
        <taxon>Bacteria</taxon>
        <taxon>Pseudomonadati</taxon>
        <taxon>Pseudomonadota</taxon>
        <taxon>Alphaproteobacteria</taxon>
        <taxon>Sphingomonadales</taxon>
        <taxon>Sphingomonadaceae</taxon>
        <taxon>Novosphingobium</taxon>
    </lineage>
</organism>
<name>A0ABT5WWM6_9SPHN</name>
<dbReference type="EMBL" id="JARESE010000076">
    <property type="protein sequence ID" value="MDE8654254.1"/>
    <property type="molecule type" value="Genomic_DNA"/>
</dbReference>
<accession>A0ABT5WWM6</accession>
<feature type="transmembrane region" description="Helical" evidence="1">
    <location>
        <begin position="6"/>
        <end position="24"/>
    </location>
</feature>
<keyword evidence="3" id="KW-1185">Reference proteome</keyword>
<evidence type="ECO:0000313" key="2">
    <source>
        <dbReference type="EMBL" id="MDE8654254.1"/>
    </source>
</evidence>
<evidence type="ECO:0000313" key="3">
    <source>
        <dbReference type="Proteomes" id="UP001216253"/>
    </source>
</evidence>
<sequence>MPGYVLIADVFAAILAFAGFTMAFRQSTVRRLIGRSPPVSSIAPADGEVDPITYILRIAGVMLMVFGIAIGGMFTLFHAA</sequence>
<keyword evidence="1" id="KW-0812">Transmembrane</keyword>
<feature type="transmembrane region" description="Helical" evidence="1">
    <location>
        <begin position="54"/>
        <end position="77"/>
    </location>
</feature>
<dbReference type="RefSeq" id="WP_275230378.1">
    <property type="nucleotide sequence ID" value="NZ_JARESE010000076.1"/>
</dbReference>
<evidence type="ECO:0000256" key="1">
    <source>
        <dbReference type="SAM" id="Phobius"/>
    </source>
</evidence>
<reference evidence="2 3" key="1">
    <citation type="submission" date="2023-03" db="EMBL/GenBank/DDBJ databases">
        <title>NovoSphingobium album sp. nov. isolated from polycyclic aromatic hydrocarbons- and heavy-metal polluted soil.</title>
        <authorList>
            <person name="Liu Z."/>
            <person name="Wang K."/>
        </authorList>
    </citation>
    <scope>NUCLEOTIDE SEQUENCE [LARGE SCALE GENOMIC DNA]</scope>
    <source>
        <strain evidence="2 3">H3SJ31-1</strain>
    </source>
</reference>
<dbReference type="Proteomes" id="UP001216253">
    <property type="component" value="Unassembled WGS sequence"/>
</dbReference>
<comment type="caution">
    <text evidence="2">The sequence shown here is derived from an EMBL/GenBank/DDBJ whole genome shotgun (WGS) entry which is preliminary data.</text>
</comment>
<gene>
    <name evidence="2" type="ORF">PYV00_21390</name>
</gene>
<protein>
    <submittedName>
        <fullName evidence="2">Uncharacterized protein</fullName>
    </submittedName>
</protein>
<keyword evidence="1" id="KW-0472">Membrane</keyword>